<protein>
    <recommendedName>
        <fullName evidence="6">Pecanex-like protein</fullName>
    </recommendedName>
</protein>
<feature type="transmembrane region" description="Helical" evidence="6">
    <location>
        <begin position="1307"/>
        <end position="1325"/>
    </location>
</feature>
<reference evidence="9" key="1">
    <citation type="journal article" date="2012" name="PLoS Negl. Trop. Dis.">
        <title>A systematically improved high quality genome and transcriptome of the human blood fluke Schistosoma mansoni.</title>
        <authorList>
            <person name="Protasio A.V."/>
            <person name="Tsai I.J."/>
            <person name="Babbage A."/>
            <person name="Nichol S."/>
            <person name="Hunt M."/>
            <person name="Aslett M.A."/>
            <person name="De Silva N."/>
            <person name="Velarde G.S."/>
            <person name="Anderson T.J."/>
            <person name="Clark R.C."/>
            <person name="Davidson C."/>
            <person name="Dillon G.P."/>
            <person name="Holroyd N.E."/>
            <person name="LoVerde P.T."/>
            <person name="Lloyd C."/>
            <person name="McQuillan J."/>
            <person name="Oliveira G."/>
            <person name="Otto T.D."/>
            <person name="Parker-Manuel S.J."/>
            <person name="Quail M.A."/>
            <person name="Wilson R.A."/>
            <person name="Zerlotini A."/>
            <person name="Dunne D.W."/>
            <person name="Berriman M."/>
        </authorList>
    </citation>
    <scope>NUCLEOTIDE SEQUENCE [LARGE SCALE GENOMIC DNA]</scope>
    <source>
        <strain evidence="9">Puerto Rican</strain>
    </source>
</reference>
<dbReference type="InterPro" id="IPR007735">
    <property type="entry name" value="Pecanex_C"/>
</dbReference>
<dbReference type="InParanoid" id="A0A5K4FB28"/>
<dbReference type="Proteomes" id="UP000008854">
    <property type="component" value="Unassembled WGS sequence"/>
</dbReference>
<evidence type="ECO:0000313" key="10">
    <source>
        <dbReference type="WBParaSite" id="Smp_333890.1"/>
    </source>
</evidence>
<keyword evidence="5 6" id="KW-0472">Membrane</keyword>
<feature type="transmembrane region" description="Helical" evidence="6">
    <location>
        <begin position="1051"/>
        <end position="1069"/>
    </location>
</feature>
<feature type="domain" description="Pecanex C-terminal" evidence="8">
    <location>
        <begin position="2118"/>
        <end position="2336"/>
    </location>
</feature>
<keyword evidence="9" id="KW-1185">Reference proteome</keyword>
<evidence type="ECO:0000256" key="3">
    <source>
        <dbReference type="ARBA" id="ARBA00022692"/>
    </source>
</evidence>
<feature type="transmembrane region" description="Helical" evidence="6">
    <location>
        <begin position="1233"/>
        <end position="1258"/>
    </location>
</feature>
<name>A0A5K4FB28_SCHMA</name>
<comment type="subcellular location">
    <subcellularLocation>
        <location evidence="1 6">Membrane</location>
        <topology evidence="1 6">Multi-pass membrane protein</topology>
    </subcellularLocation>
</comment>
<evidence type="ECO:0000256" key="7">
    <source>
        <dbReference type="SAM" id="MobiDB-lite"/>
    </source>
</evidence>
<dbReference type="PANTHER" id="PTHR12372:SF7">
    <property type="entry name" value="PROTEIN PECANEX"/>
    <property type="match status" value="1"/>
</dbReference>
<dbReference type="PANTHER" id="PTHR12372">
    <property type="entry name" value="PECANEX"/>
    <property type="match status" value="1"/>
</dbReference>
<dbReference type="InterPro" id="IPR039797">
    <property type="entry name" value="Pecanex"/>
</dbReference>
<feature type="compositionally biased region" description="Low complexity" evidence="7">
    <location>
        <begin position="1507"/>
        <end position="1526"/>
    </location>
</feature>
<accession>A0A5K4FB28</accession>
<feature type="region of interest" description="Disordered" evidence="7">
    <location>
        <begin position="2594"/>
        <end position="2618"/>
    </location>
</feature>
<comment type="similarity">
    <text evidence="2 6">Belongs to the pecanex family.</text>
</comment>
<proteinExistence type="inferred from homology"/>
<evidence type="ECO:0000256" key="4">
    <source>
        <dbReference type="ARBA" id="ARBA00022989"/>
    </source>
</evidence>
<feature type="transmembrane region" description="Helical" evidence="6">
    <location>
        <begin position="1592"/>
        <end position="1614"/>
    </location>
</feature>
<feature type="transmembrane region" description="Helical" evidence="6">
    <location>
        <begin position="59"/>
        <end position="79"/>
    </location>
</feature>
<feature type="compositionally biased region" description="Polar residues" evidence="7">
    <location>
        <begin position="797"/>
        <end position="813"/>
    </location>
</feature>
<feature type="compositionally biased region" description="Low complexity" evidence="7">
    <location>
        <begin position="2596"/>
        <end position="2616"/>
    </location>
</feature>
<dbReference type="FunCoup" id="A0A5K4FB28">
    <property type="interactions" value="1035"/>
</dbReference>
<dbReference type="Pfam" id="PF05041">
    <property type="entry name" value="Pecanex_C"/>
    <property type="match status" value="1"/>
</dbReference>
<evidence type="ECO:0000313" key="9">
    <source>
        <dbReference type="Proteomes" id="UP000008854"/>
    </source>
</evidence>
<evidence type="ECO:0000259" key="8">
    <source>
        <dbReference type="Pfam" id="PF05041"/>
    </source>
</evidence>
<feature type="compositionally biased region" description="Low complexity" evidence="7">
    <location>
        <begin position="897"/>
        <end position="908"/>
    </location>
</feature>
<dbReference type="WBParaSite" id="Smp_333890.1">
    <property type="protein sequence ID" value="Smp_333890.1"/>
    <property type="gene ID" value="Smp_333890"/>
</dbReference>
<keyword evidence="4 6" id="KW-1133">Transmembrane helix</keyword>
<organism evidence="9 10">
    <name type="scientific">Schistosoma mansoni</name>
    <name type="common">Blood fluke</name>
    <dbReference type="NCBI Taxonomy" id="6183"/>
    <lineage>
        <taxon>Eukaryota</taxon>
        <taxon>Metazoa</taxon>
        <taxon>Spiralia</taxon>
        <taxon>Lophotrochozoa</taxon>
        <taxon>Platyhelminthes</taxon>
        <taxon>Trematoda</taxon>
        <taxon>Digenea</taxon>
        <taxon>Strigeidida</taxon>
        <taxon>Schistosomatoidea</taxon>
        <taxon>Schistosomatidae</taxon>
        <taxon>Schistosoma</taxon>
    </lineage>
</organism>
<feature type="region of interest" description="Disordered" evidence="7">
    <location>
        <begin position="1502"/>
        <end position="1526"/>
    </location>
</feature>
<feature type="region of interest" description="Disordered" evidence="7">
    <location>
        <begin position="897"/>
        <end position="918"/>
    </location>
</feature>
<evidence type="ECO:0000256" key="1">
    <source>
        <dbReference type="ARBA" id="ARBA00004141"/>
    </source>
</evidence>
<evidence type="ECO:0000256" key="5">
    <source>
        <dbReference type="ARBA" id="ARBA00023136"/>
    </source>
</evidence>
<keyword evidence="3 6" id="KW-0812">Transmembrane</keyword>
<evidence type="ECO:0000256" key="2">
    <source>
        <dbReference type="ARBA" id="ARBA00010170"/>
    </source>
</evidence>
<feature type="transmembrane region" description="Helical" evidence="6">
    <location>
        <begin position="31"/>
        <end position="53"/>
    </location>
</feature>
<dbReference type="AlphaFoldDB" id="A0A5K4FB28"/>
<feature type="region of interest" description="Disordered" evidence="7">
    <location>
        <begin position="652"/>
        <end position="671"/>
    </location>
</feature>
<feature type="transmembrane region" description="Helical" evidence="6">
    <location>
        <begin position="6"/>
        <end position="24"/>
    </location>
</feature>
<feature type="transmembrane region" description="Helical" evidence="6">
    <location>
        <begin position="1110"/>
        <end position="1133"/>
    </location>
</feature>
<feature type="compositionally biased region" description="Polar residues" evidence="7">
    <location>
        <begin position="728"/>
        <end position="745"/>
    </location>
</feature>
<sequence>MRLRMIPVIFKEGIIASLTGGFYFDSSQTHFANIIHVYVWIILFVIPLILYMISVKSHITALLYGFSIGSFVLIVKLVIWRLHDLLDKSDPVDNSQKANKAYSKKQLSTRHQTGVHEDGQEHFQDINDIENKCRRIGIAGLELADLRDSTLNHVCHFTDSEITVGSAIQNTHILNDKGICKYEPLENYLGSDLAFSDSFTDSITFPVSSFQLGPSASRLNYVTIEQSSSCSNGDSLVPDLCAVEEEKQSTENNKLNPSNSNCALSSNNSNQICKSETITSGLLKSTTSSTSAETKNTDFAQNLNARTVKPIYVNTPLKSFSGRNGRRAPVRRQFSETAVKNAFEVQRLVTFYDQTDRVSGSQFDHFVPEITGPITGELSVDKSSRPSTSIPNRSLVRSSSVRTEIEQCKRILNQLKRDVSQLPLLPIARFTPSMKDLDTLDLNPKVLQAAPLSYVRSRSQLRRRVLFIDRDQNRRTITYLTSSGRNSIPYSTELSLSETIFFWRQCFANINFDRPVRRRHQQADIIAFNEIPLSNLNLRPRRLPRGWRSHSLRYDLAAMKPFAPHPRQLVRRPGTAVCLQRQESAGSTSSAVVKSSPLQFSTPERKTIQFSVSDSHDSTGSDIVEAITLDSQRVQNDPDNIPVDAERLASKCPVSSSNPLDEVQPSTQSHDLNEKVDEYVEKKVKDIEITSLSNHLSDDGFTVNLQTPITHPLDESSSNKIANDHYNVESNKSLLTKTRGSNRLTRQAGFRRRPAMSSGSHSQSKGVTSLKNEKATSSRDNHLHTEVTKEIKRSDVDSTLQTSSSVSKPISTNPISVDQAVDDLLAHLMGVKSLADTGLTRQQCLFQLRGNGNTEDSENAEWDILYAVTEAATDNSTVIPEPAETITTNITAITTTDTTSQTDDQPAQFRSTNSETKNCDDIYQDGTFNNLDEDSWDLQEISIKACCPSTNENQEVGDEINTQEAVANRSNDSGSDDNGGNNSSSNSLLWFFRKGFRPSKLQQQQQQHRPLSTAPIHTISLSSCFPFTFRFQLNRLELGYIFDKSFTTMEIILCSILAALVSIIGYYTLRTASFQDYGPLACFTIAGCHYSLMKSVQPDPASPKHGFNRLIVFTRSFFFCSFASIYLLANYLYQPQKSVPFSGVMSSMEHIGELHFESITTIYQSTRQMLPLDISETSNELTTEKINWRMPNFYHLSQSSKMIVEPTSPSAIKFYGVHLSVDRLTYIIKYSSIYVLLIFPILFCLGLMPQINTVLIYALEQLDIHVFGASGTTGLFSVILSIFRTFIVIGLTFVPCYYSVQKSDPQCMLFSIFWGIQIALCFLLSRLPSNTILYEALFPSERRMYYWYRIRMFFYNAWRKITVKCNLIFRSKEKRKKKKTHRSQLTSIDNSNWWRRLPLLFPNLRMKSTNASFKKTDENVEEFLLTRLTHTKGCVDVESGVPVQSHSLPCRLISRDSLTQSASTPAIKYNLSHFESPSTIVVPSSWIESQDVNNSENKKFSTLDKINNNTNNNDNNNNSDNNNRTNTLPSFVIDQNLSASVNTLTIGKDNSRVTTEQYQTTDSKITQSQFENNDPLSNLIRISLLARFENDLLSCILWFILAFLSHLTITIITSTNTTINSTDFHSYYYCYILNWISIVLGFLLHYVWPNFRKPYPWLLLVKPVVEPDLHGRIIRWEVAYFWLCWLERNLFLPAITMCTVTQSFDSMAVKFGPLLSTFIIIVCSMKMLRNGFCCAKQTYLSLFFTNLLFSFDFYNFKEAFPINYFFVSLLVSKFIELFRKLHFIYVYLAPFNIIWGSVAHAVVQLGSIPHSVFLFANCIFSTILSAPLEPFMASAIFITSYVRPICFWETNHRTQRIETTNMPIAAQLKGISKHQVSGNLDGIFYEHLTRKLQRTLAGDLQLGRIGGLSVQHGDVFILSTDDLNLLVHIIEVGNGFVTYQLRGLEFIGTLCHASESEALRSDPHKSKRFCCCHSKTIHGMLSFNTAVRLRCMTWQFAYTPYIVEGYEVTDHSAGLTFQLTDLRKVLISRFVHCIIYFVCKLPNLSNRLTQLTPCLDSNRFLSPDYFDLDPVFFKAIDDDFDEDVSGVTKQRFIQIYSDWIAYCLKKQSGNSSVPCGPDSPVVSLCLALSLLGRRCMGGQQSSKPILDQFLHGVHQVFAGDINLVPRDDWVLVDLDLLQTVVTPSVRIALKLYQDTFTWSSGNTHSELYKKIVYTEKNVVICPETDPKWRFAVLNDADCLFSFRWVSGRTSMDVYRIVQLTKRRLEFRAIKLNPECVRGLWAGQQREQIFLRNNNEERGSIQSANPVLRNLVNSSCDPPIGYPIYVSPLITSFAGDNDDYINVSGGELSFVSILLRMRGCWRRFRQLCGCKKEKCDGQIECTANLSLFTRCNTSQQLKKNVSSTTYNKSNAQLTLSTYPSTSNDNDNLGKWSSKQVDCNEETTLIALIHQQNDLDNITGGILSSTTNKYRENRHFDHICCSIEQLYKNRQQVIIVDTSQILSGHLNKLQWPLKGWYLRSLTYSACRSSVYSGLGAHRIHRWTPNNPDPNSRSFCHRTIALLAFPEGPPLLDGYYVAIWEDKGLIEVKDSDKDINAITTTNSNNDNDNNNNNSDNNNSHDQFLMNCLFTNRN</sequence>
<feature type="region of interest" description="Disordered" evidence="7">
    <location>
        <begin position="728"/>
        <end position="813"/>
    </location>
</feature>
<feature type="compositionally biased region" description="Basic and acidic residues" evidence="7">
    <location>
        <begin position="771"/>
        <end position="796"/>
    </location>
</feature>
<feature type="transmembrane region" description="Helical" evidence="6">
    <location>
        <begin position="1626"/>
        <end position="1648"/>
    </location>
</feature>
<feature type="transmembrane region" description="Helical" evidence="6">
    <location>
        <begin position="1278"/>
        <end position="1300"/>
    </location>
</feature>
<reference evidence="10" key="2">
    <citation type="submission" date="2019-11" db="UniProtKB">
        <authorList>
            <consortium name="WormBaseParasite"/>
        </authorList>
    </citation>
    <scope>IDENTIFICATION</scope>
    <source>
        <strain evidence="10">Puerto Rican</strain>
    </source>
</reference>
<evidence type="ECO:0000256" key="6">
    <source>
        <dbReference type="RuleBase" id="RU367089"/>
    </source>
</evidence>
<feature type="compositionally biased region" description="Polar residues" evidence="7">
    <location>
        <begin position="757"/>
        <end position="770"/>
    </location>
</feature>
<feature type="compositionally biased region" description="Polar residues" evidence="7">
    <location>
        <begin position="653"/>
        <end position="670"/>
    </location>
</feature>
<dbReference type="GO" id="GO:0016020">
    <property type="term" value="C:membrane"/>
    <property type="evidence" value="ECO:0007669"/>
    <property type="project" value="UniProtKB-SubCell"/>
</dbReference>
<feature type="transmembrane region" description="Helical" evidence="6">
    <location>
        <begin position="1708"/>
        <end position="1727"/>
    </location>
</feature>
<feature type="transmembrane region" description="Helical" evidence="6">
    <location>
        <begin position="1785"/>
        <end position="1803"/>
    </location>
</feature>